<evidence type="ECO:0000313" key="6">
    <source>
        <dbReference type="Proteomes" id="UP000077868"/>
    </source>
</evidence>
<dbReference type="PANTHER" id="PTHR44688:SF16">
    <property type="entry name" value="DNA-BINDING TRANSCRIPTIONAL ACTIVATOR DEVR_DOSR"/>
    <property type="match status" value="1"/>
</dbReference>
<gene>
    <name evidence="5" type="primary">liaR_4</name>
    <name evidence="5" type="ORF">I601_2699</name>
</gene>
<dbReference type="PANTHER" id="PTHR44688">
    <property type="entry name" value="DNA-BINDING TRANSCRIPTIONAL ACTIVATOR DEVR_DOSR"/>
    <property type="match status" value="1"/>
</dbReference>
<dbReference type="STRING" id="1300347.I601_2699"/>
<dbReference type="PROSITE" id="PS00622">
    <property type="entry name" value="HTH_LUXR_1"/>
    <property type="match status" value="1"/>
</dbReference>
<keyword evidence="6" id="KW-1185">Reference proteome</keyword>
<name>A0A1A9GNU6_9ACTN</name>
<evidence type="ECO:0000259" key="4">
    <source>
        <dbReference type="PROSITE" id="PS50043"/>
    </source>
</evidence>
<proteinExistence type="predicted"/>
<dbReference type="PRINTS" id="PR00038">
    <property type="entry name" value="HTHLUXR"/>
</dbReference>
<dbReference type="EMBL" id="CP015079">
    <property type="protein sequence ID" value="ANH39115.1"/>
    <property type="molecule type" value="Genomic_DNA"/>
</dbReference>
<dbReference type="InterPro" id="IPR000792">
    <property type="entry name" value="Tscrpt_reg_LuxR_C"/>
</dbReference>
<feature type="domain" description="HTH luxR-type" evidence="4">
    <location>
        <begin position="474"/>
        <end position="539"/>
    </location>
</feature>
<dbReference type="InterPro" id="IPR016032">
    <property type="entry name" value="Sig_transdc_resp-reg_C-effctor"/>
</dbReference>
<keyword evidence="1" id="KW-0805">Transcription regulation</keyword>
<dbReference type="AlphaFoldDB" id="A0A1A9GNU6"/>
<dbReference type="CDD" id="cd06170">
    <property type="entry name" value="LuxR_C_like"/>
    <property type="match status" value="1"/>
</dbReference>
<dbReference type="SUPFAM" id="SSF48452">
    <property type="entry name" value="TPR-like"/>
    <property type="match status" value="1"/>
</dbReference>
<dbReference type="RefSeq" id="WP_068110559.1">
    <property type="nucleotide sequence ID" value="NZ_CP015079.1"/>
</dbReference>
<evidence type="ECO:0000256" key="1">
    <source>
        <dbReference type="ARBA" id="ARBA00023015"/>
    </source>
</evidence>
<dbReference type="PATRIC" id="fig|1300347.3.peg.2693"/>
<keyword evidence="3" id="KW-0804">Transcription</keyword>
<dbReference type="GO" id="GO:0003677">
    <property type="term" value="F:DNA binding"/>
    <property type="evidence" value="ECO:0007669"/>
    <property type="project" value="UniProtKB-KW"/>
</dbReference>
<sequence>MSVTRLEQARADFERGDWAAAHAAWAATSPESMSTSDLGDLATAAELVGRHAETVAALQRAFTRSHDAADLPAAVRYAFRLAMNTAAHGQPALSAGWAARAEGLVAELDEAAAEHGWVAFLRMFRALGAGAFAEAGACADRVTEAGHRLRDPDLVAMGTCAQGRIAMYAGRVPAGLALLDEAMVRVVAGEASPVIAGHVYCTAIEGCQEVGDLARVAEWTAALEQWCTRQPGLLAFTGQCSVHRGQLMRLHGQWGGALAELELACRRYEQVQAPDAAGAASYERGEVLRLQGDHTAAEEAYALAADRGYDPQPGLALLWVDRGRTAAARAAVGRLLDETGGPVQRSRLLPAAVEVLLECAEHQRARELVDELDRLAEDFGCAGLLAAAAAAHGAVELAAGDAAGALPYLRKASTAWAALGCPYEVGRVRVQVSRALEALGDRESSLAELDAARRTFTGLGAGPALAEVDRLRHPQVLPGSLTAREVEVLALVAVGHSNAQIAAELVLSEKTVARHLSNIFTKLGVGSRTAAAAFAYEHDLV</sequence>
<dbReference type="GO" id="GO:0006355">
    <property type="term" value="P:regulation of DNA-templated transcription"/>
    <property type="evidence" value="ECO:0007669"/>
    <property type="project" value="InterPro"/>
</dbReference>
<dbReference type="PROSITE" id="PS50043">
    <property type="entry name" value="HTH_LUXR_2"/>
    <property type="match status" value="1"/>
</dbReference>
<keyword evidence="2" id="KW-0238">DNA-binding</keyword>
<dbReference type="KEGG" id="ndk:I601_2699"/>
<dbReference type="InterPro" id="IPR036388">
    <property type="entry name" value="WH-like_DNA-bd_sf"/>
</dbReference>
<dbReference type="Pfam" id="PF00196">
    <property type="entry name" value="GerE"/>
    <property type="match status" value="1"/>
</dbReference>
<reference evidence="5 6" key="1">
    <citation type="submission" date="2016-03" db="EMBL/GenBank/DDBJ databases">
        <title>Complete genome sequence of a soil Actinobacterium, Nocardioides dokdonensis FR1436.</title>
        <authorList>
            <person name="Kwon S.-K."/>
            <person name="Kim K."/>
            <person name="Kim J.F."/>
        </authorList>
    </citation>
    <scope>NUCLEOTIDE SEQUENCE [LARGE SCALE GENOMIC DNA]</scope>
    <source>
        <strain evidence="5 6">FR1436</strain>
    </source>
</reference>
<dbReference type="SMART" id="SM00421">
    <property type="entry name" value="HTH_LUXR"/>
    <property type="match status" value="1"/>
</dbReference>
<accession>A0A1A9GNU6</accession>
<dbReference type="InterPro" id="IPR011990">
    <property type="entry name" value="TPR-like_helical_dom_sf"/>
</dbReference>
<evidence type="ECO:0000313" key="5">
    <source>
        <dbReference type="EMBL" id="ANH39115.1"/>
    </source>
</evidence>
<dbReference type="Gene3D" id="1.10.10.10">
    <property type="entry name" value="Winged helix-like DNA-binding domain superfamily/Winged helix DNA-binding domain"/>
    <property type="match status" value="1"/>
</dbReference>
<organism evidence="5 6">
    <name type="scientific">Nocardioides dokdonensis FR1436</name>
    <dbReference type="NCBI Taxonomy" id="1300347"/>
    <lineage>
        <taxon>Bacteria</taxon>
        <taxon>Bacillati</taxon>
        <taxon>Actinomycetota</taxon>
        <taxon>Actinomycetes</taxon>
        <taxon>Propionibacteriales</taxon>
        <taxon>Nocardioidaceae</taxon>
        <taxon>Nocardioides</taxon>
    </lineage>
</organism>
<protein>
    <submittedName>
        <fullName evidence="5">Transcriptional regulatory protein LiaR</fullName>
    </submittedName>
</protein>
<dbReference type="OrthoDB" id="27092at2"/>
<evidence type="ECO:0000256" key="3">
    <source>
        <dbReference type="ARBA" id="ARBA00023163"/>
    </source>
</evidence>
<evidence type="ECO:0000256" key="2">
    <source>
        <dbReference type="ARBA" id="ARBA00023125"/>
    </source>
</evidence>
<dbReference type="SUPFAM" id="SSF46894">
    <property type="entry name" value="C-terminal effector domain of the bipartite response regulators"/>
    <property type="match status" value="1"/>
</dbReference>
<dbReference type="Proteomes" id="UP000077868">
    <property type="component" value="Chromosome"/>
</dbReference>